<evidence type="ECO:0000256" key="2">
    <source>
        <dbReference type="ARBA" id="ARBA00022679"/>
    </source>
</evidence>
<evidence type="ECO:0000256" key="3">
    <source>
        <dbReference type="ARBA" id="ARBA00022691"/>
    </source>
</evidence>
<dbReference type="CDD" id="cd02440">
    <property type="entry name" value="AdoMet_MTases"/>
    <property type="match status" value="1"/>
</dbReference>
<dbReference type="GO" id="GO:0008757">
    <property type="term" value="F:S-adenosylmethionine-dependent methyltransferase activity"/>
    <property type="evidence" value="ECO:0007669"/>
    <property type="project" value="UniProtKB-UniRule"/>
</dbReference>
<dbReference type="SUPFAM" id="SSF53335">
    <property type="entry name" value="S-adenosyl-L-methionine-dependent methyltransferases"/>
    <property type="match status" value="1"/>
</dbReference>
<dbReference type="InterPro" id="IPR041698">
    <property type="entry name" value="Methyltransf_25"/>
</dbReference>
<evidence type="ECO:0000313" key="7">
    <source>
        <dbReference type="Proteomes" id="UP000613512"/>
    </source>
</evidence>
<comment type="caution">
    <text evidence="6">The sequence shown here is derived from an EMBL/GenBank/DDBJ whole genome shotgun (WGS) entry which is preliminary data.</text>
</comment>
<keyword evidence="3 4" id="KW-0949">S-adenosyl-L-methionine</keyword>
<reference evidence="6" key="2">
    <citation type="submission" date="2020-09" db="EMBL/GenBank/DDBJ databases">
        <authorList>
            <person name="Sun Q."/>
            <person name="Zhou Y."/>
        </authorList>
    </citation>
    <scope>NUCLEOTIDE SEQUENCE</scope>
    <source>
        <strain evidence="6">CGMCC 1.12408</strain>
    </source>
</reference>
<reference evidence="6" key="1">
    <citation type="journal article" date="2014" name="Int. J. Syst. Evol. Microbiol.">
        <title>Complete genome sequence of Corynebacterium casei LMG S-19264T (=DSM 44701T), isolated from a smear-ripened cheese.</title>
        <authorList>
            <consortium name="US DOE Joint Genome Institute (JGI-PGF)"/>
            <person name="Walter F."/>
            <person name="Albersmeier A."/>
            <person name="Kalinowski J."/>
            <person name="Ruckert C."/>
        </authorList>
    </citation>
    <scope>NUCLEOTIDE SEQUENCE</scope>
    <source>
        <strain evidence="6">CGMCC 1.12408</strain>
    </source>
</reference>
<evidence type="ECO:0000256" key="4">
    <source>
        <dbReference type="HAMAP-Rule" id="MF_02100"/>
    </source>
</evidence>
<dbReference type="GO" id="GO:0032259">
    <property type="term" value="P:methylation"/>
    <property type="evidence" value="ECO:0007669"/>
    <property type="project" value="UniProtKB-KW"/>
</dbReference>
<dbReference type="PANTHER" id="PTHR43861">
    <property type="entry name" value="TRANS-ACONITATE 2-METHYLTRANSFERASE-RELATED"/>
    <property type="match status" value="1"/>
</dbReference>
<keyword evidence="7" id="KW-1185">Reference proteome</keyword>
<gene>
    <name evidence="6" type="primary">yrrT</name>
    <name evidence="6" type="ORF">GCM10008025_16030</name>
</gene>
<feature type="domain" description="Methyltransferase" evidence="5">
    <location>
        <begin position="79"/>
        <end position="167"/>
    </location>
</feature>
<comment type="function">
    <text evidence="4">Could be a S-adenosyl-L-methionine-dependent methyltransferase.</text>
</comment>
<sequence>MFSIATYTSRLHIILIKHSVLLWFRMGLREMGREFIEIFDGWAEDYDQTVAGIDPEYREVFRNYDEILQEVTMQSKGNVLEFGVGTGNLTKKLLQAGHDVIGIEPSQAMRKIFEKKIPETIVLDGDFLQYPELNIPIQTIVSTYAFHHLTDAEKEVAVKKFTTLLEKNDRVVFADTMFESVAAKQKVIDEAERNGYTTLVEDLKREYYPTTDTIEKIFKDKNFSITFKQMNDFVWLIIAIKNG</sequence>
<evidence type="ECO:0000313" key="6">
    <source>
        <dbReference type="EMBL" id="GGA73093.1"/>
    </source>
</evidence>
<dbReference type="InterPro" id="IPR023553">
    <property type="entry name" value="Uncharacterised_MeTfrase_YrrT"/>
</dbReference>
<organism evidence="6 7">
    <name type="scientific">Ornithinibacillus halotolerans</name>
    <dbReference type="NCBI Taxonomy" id="1274357"/>
    <lineage>
        <taxon>Bacteria</taxon>
        <taxon>Bacillati</taxon>
        <taxon>Bacillota</taxon>
        <taxon>Bacilli</taxon>
        <taxon>Bacillales</taxon>
        <taxon>Bacillaceae</taxon>
        <taxon>Ornithinibacillus</taxon>
    </lineage>
</organism>
<dbReference type="AlphaFoldDB" id="A0A916RYZ6"/>
<keyword evidence="1 4" id="KW-0489">Methyltransferase</keyword>
<name>A0A916RYZ6_9BACI</name>
<dbReference type="HAMAP" id="MF_02100">
    <property type="entry name" value="Methyltr_YrrT"/>
    <property type="match status" value="1"/>
</dbReference>
<comment type="similarity">
    <text evidence="4">Belongs to the methyltransferase superfamily. YrrT family.</text>
</comment>
<evidence type="ECO:0000256" key="1">
    <source>
        <dbReference type="ARBA" id="ARBA00022603"/>
    </source>
</evidence>
<dbReference type="Pfam" id="PF13649">
    <property type="entry name" value="Methyltransf_25"/>
    <property type="match status" value="1"/>
</dbReference>
<feature type="binding site" evidence="4">
    <location>
        <position position="126"/>
    </location>
    <ligand>
        <name>S-adenosyl-L-methionine</name>
        <dbReference type="ChEBI" id="CHEBI:59789"/>
    </ligand>
</feature>
<keyword evidence="2 4" id="KW-0808">Transferase</keyword>
<dbReference type="Gene3D" id="3.40.50.150">
    <property type="entry name" value="Vaccinia Virus protein VP39"/>
    <property type="match status" value="1"/>
</dbReference>
<proteinExistence type="inferred from homology"/>
<dbReference type="EC" id="2.1.1.-" evidence="4"/>
<accession>A0A916RYZ6</accession>
<dbReference type="InterPro" id="IPR029063">
    <property type="entry name" value="SAM-dependent_MTases_sf"/>
</dbReference>
<dbReference type="Proteomes" id="UP000613512">
    <property type="component" value="Unassembled WGS sequence"/>
</dbReference>
<dbReference type="EMBL" id="BMEY01000007">
    <property type="protein sequence ID" value="GGA73093.1"/>
    <property type="molecule type" value="Genomic_DNA"/>
</dbReference>
<feature type="binding site" evidence="4">
    <location>
        <position position="104"/>
    </location>
    <ligand>
        <name>S-adenosyl-L-methionine</name>
        <dbReference type="ChEBI" id="CHEBI:59789"/>
    </ligand>
</feature>
<protein>
    <recommendedName>
        <fullName evidence="4">Uncharacterized methyltransferase GCM10008025_16030</fullName>
        <ecNumber evidence="4">2.1.1.-</ecNumber>
    </recommendedName>
</protein>
<feature type="binding site" evidence="4">
    <location>
        <position position="83"/>
    </location>
    <ligand>
        <name>S-adenosyl-L-methionine</name>
        <dbReference type="ChEBI" id="CHEBI:59789"/>
    </ligand>
</feature>
<evidence type="ECO:0000259" key="5">
    <source>
        <dbReference type="Pfam" id="PF13649"/>
    </source>
</evidence>